<sequence>MTKRKVVSASEDDDDEHAGSASSSEEEAKPLAKKIKPSKFAPTRKANKPESESSGTGNAGHDNDVDVHMSNEGEQYVDLGRKRRATVRPFKGKLYLDIREFYGEDGAEKPGKKGISLSSEEWDSLKRSIATIDRMFKQVPSDSKRRK</sequence>
<keyword evidence="3" id="KW-0805">Transcription regulation</keyword>
<dbReference type="InterPro" id="IPR003173">
    <property type="entry name" value="PC4_C"/>
</dbReference>
<evidence type="ECO:0000256" key="3">
    <source>
        <dbReference type="ARBA" id="ARBA00023015"/>
    </source>
</evidence>
<dbReference type="GO" id="GO:0060261">
    <property type="term" value="P:positive regulation of transcription initiation by RNA polymerase II"/>
    <property type="evidence" value="ECO:0007669"/>
    <property type="project" value="InterPro"/>
</dbReference>
<proteinExistence type="inferred from homology"/>
<dbReference type="GO" id="GO:0005634">
    <property type="term" value="C:nucleus"/>
    <property type="evidence" value="ECO:0007669"/>
    <property type="project" value="UniProtKB-SubCell"/>
</dbReference>
<keyword evidence="5" id="KW-0804">Transcription</keyword>
<feature type="domain" description="Transcriptional coactivator p15 (PC4) C-terminal" evidence="8">
    <location>
        <begin position="78"/>
        <end position="127"/>
    </location>
</feature>
<gene>
    <name evidence="9" type="ORF">NEOLEDRAFT_1131780</name>
</gene>
<evidence type="ECO:0000256" key="2">
    <source>
        <dbReference type="ARBA" id="ARBA00009001"/>
    </source>
</evidence>
<feature type="compositionally biased region" description="Basic and acidic residues" evidence="7">
    <location>
        <begin position="61"/>
        <end position="71"/>
    </location>
</feature>
<keyword evidence="4" id="KW-0238">DNA-binding</keyword>
<evidence type="ECO:0000259" key="8">
    <source>
        <dbReference type="Pfam" id="PF02229"/>
    </source>
</evidence>
<organism evidence="9 10">
    <name type="scientific">Neolentinus lepideus HHB14362 ss-1</name>
    <dbReference type="NCBI Taxonomy" id="1314782"/>
    <lineage>
        <taxon>Eukaryota</taxon>
        <taxon>Fungi</taxon>
        <taxon>Dikarya</taxon>
        <taxon>Basidiomycota</taxon>
        <taxon>Agaricomycotina</taxon>
        <taxon>Agaricomycetes</taxon>
        <taxon>Gloeophyllales</taxon>
        <taxon>Gloeophyllaceae</taxon>
        <taxon>Neolentinus</taxon>
    </lineage>
</organism>
<dbReference type="GO" id="GO:0003677">
    <property type="term" value="F:DNA binding"/>
    <property type="evidence" value="ECO:0007669"/>
    <property type="project" value="UniProtKB-KW"/>
</dbReference>
<evidence type="ECO:0000256" key="6">
    <source>
        <dbReference type="ARBA" id="ARBA00023242"/>
    </source>
</evidence>
<dbReference type="InParanoid" id="A0A165TJE6"/>
<feature type="region of interest" description="Disordered" evidence="7">
    <location>
        <begin position="1"/>
        <end position="73"/>
    </location>
</feature>
<protein>
    <submittedName>
        <fullName evidence="9">PC4-domain-containing protein</fullName>
    </submittedName>
</protein>
<reference evidence="9 10" key="1">
    <citation type="journal article" date="2016" name="Mol. Biol. Evol.">
        <title>Comparative Genomics of Early-Diverging Mushroom-Forming Fungi Provides Insights into the Origins of Lignocellulose Decay Capabilities.</title>
        <authorList>
            <person name="Nagy L.G."/>
            <person name="Riley R."/>
            <person name="Tritt A."/>
            <person name="Adam C."/>
            <person name="Daum C."/>
            <person name="Floudas D."/>
            <person name="Sun H."/>
            <person name="Yadav J.S."/>
            <person name="Pangilinan J."/>
            <person name="Larsson K.H."/>
            <person name="Matsuura K."/>
            <person name="Barry K."/>
            <person name="Labutti K."/>
            <person name="Kuo R."/>
            <person name="Ohm R.A."/>
            <person name="Bhattacharya S.S."/>
            <person name="Shirouzu T."/>
            <person name="Yoshinaga Y."/>
            <person name="Martin F.M."/>
            <person name="Grigoriev I.V."/>
            <person name="Hibbett D.S."/>
        </authorList>
    </citation>
    <scope>NUCLEOTIDE SEQUENCE [LARGE SCALE GENOMIC DNA]</scope>
    <source>
        <strain evidence="9 10">HHB14362 ss-1</strain>
    </source>
</reference>
<dbReference type="AlphaFoldDB" id="A0A165TJE6"/>
<dbReference type="InterPro" id="IPR009044">
    <property type="entry name" value="ssDNA-bd_transcriptional_reg"/>
</dbReference>
<dbReference type="EMBL" id="KV425565">
    <property type="protein sequence ID" value="KZT26755.1"/>
    <property type="molecule type" value="Genomic_DNA"/>
</dbReference>
<evidence type="ECO:0000256" key="4">
    <source>
        <dbReference type="ARBA" id="ARBA00023125"/>
    </source>
</evidence>
<dbReference type="Pfam" id="PF02229">
    <property type="entry name" value="PC4"/>
    <property type="match status" value="1"/>
</dbReference>
<keyword evidence="10" id="KW-1185">Reference proteome</keyword>
<dbReference type="GO" id="GO:0003713">
    <property type="term" value="F:transcription coactivator activity"/>
    <property type="evidence" value="ECO:0007669"/>
    <property type="project" value="InterPro"/>
</dbReference>
<accession>A0A165TJE6</accession>
<dbReference type="SUPFAM" id="SSF54447">
    <property type="entry name" value="ssDNA-binding transcriptional regulator domain"/>
    <property type="match status" value="1"/>
</dbReference>
<evidence type="ECO:0000313" key="10">
    <source>
        <dbReference type="Proteomes" id="UP000076761"/>
    </source>
</evidence>
<dbReference type="Proteomes" id="UP000076761">
    <property type="component" value="Unassembled WGS sequence"/>
</dbReference>
<evidence type="ECO:0000256" key="5">
    <source>
        <dbReference type="ARBA" id="ARBA00023163"/>
    </source>
</evidence>
<evidence type="ECO:0000313" key="9">
    <source>
        <dbReference type="EMBL" id="KZT26755.1"/>
    </source>
</evidence>
<dbReference type="InterPro" id="IPR045125">
    <property type="entry name" value="Sub1/Tcp4-like"/>
</dbReference>
<dbReference type="OrthoDB" id="2505440at2759"/>
<dbReference type="Gene3D" id="2.30.31.10">
    <property type="entry name" value="Transcriptional Coactivator Pc4, Chain A"/>
    <property type="match status" value="1"/>
</dbReference>
<dbReference type="STRING" id="1314782.A0A165TJE6"/>
<evidence type="ECO:0000256" key="7">
    <source>
        <dbReference type="SAM" id="MobiDB-lite"/>
    </source>
</evidence>
<keyword evidence="6" id="KW-0539">Nucleus</keyword>
<comment type="similarity">
    <text evidence="2">Belongs to the transcriptional coactivator PC4 family.</text>
</comment>
<dbReference type="PANTHER" id="PTHR13215">
    <property type="entry name" value="RNA POLYMERASE II TRANSCRIPTIONAL COACTIVATOR"/>
    <property type="match status" value="1"/>
</dbReference>
<name>A0A165TJE6_9AGAM</name>
<comment type="subcellular location">
    <subcellularLocation>
        <location evidence="1">Nucleus</location>
    </subcellularLocation>
</comment>
<evidence type="ECO:0000256" key="1">
    <source>
        <dbReference type="ARBA" id="ARBA00004123"/>
    </source>
</evidence>